<evidence type="ECO:0000313" key="2">
    <source>
        <dbReference type="EMBL" id="RDI50989.1"/>
    </source>
</evidence>
<evidence type="ECO:0000256" key="1">
    <source>
        <dbReference type="SAM" id="Phobius"/>
    </source>
</evidence>
<organism evidence="2 3">
    <name type="scientific">Nocardia mexicana</name>
    <dbReference type="NCBI Taxonomy" id="279262"/>
    <lineage>
        <taxon>Bacteria</taxon>
        <taxon>Bacillati</taxon>
        <taxon>Actinomycetota</taxon>
        <taxon>Actinomycetes</taxon>
        <taxon>Mycobacteriales</taxon>
        <taxon>Nocardiaceae</taxon>
        <taxon>Nocardia</taxon>
    </lineage>
</organism>
<protein>
    <submittedName>
        <fullName evidence="2">Uncharacterized protein</fullName>
    </submittedName>
</protein>
<evidence type="ECO:0000313" key="3">
    <source>
        <dbReference type="Proteomes" id="UP000255355"/>
    </source>
</evidence>
<keyword evidence="1" id="KW-0812">Transmembrane</keyword>
<comment type="caution">
    <text evidence="2">The sequence shown here is derived from an EMBL/GenBank/DDBJ whole genome shotgun (WGS) entry which is preliminary data.</text>
</comment>
<keyword evidence="1" id="KW-1133">Transmembrane helix</keyword>
<sequence>MSIAAHALGGGAITLGSTALTLLVTACTLTGVLVAAVGTGLPRLMLMLAAGQAIGHAALSMSPEHCHAAMFSSAMLTAHLVAIPVGALLVRGAEVALGRVLSSVRRAVVALVRTVPAPSGSPLIPRRGQVATPRRLLVSSGIGRRGPPWHRDFSFFLHRSADLAIA</sequence>
<keyword evidence="3" id="KW-1185">Reference proteome</keyword>
<proteinExistence type="predicted"/>
<dbReference type="Proteomes" id="UP000255355">
    <property type="component" value="Unassembled WGS sequence"/>
</dbReference>
<dbReference type="EMBL" id="QQAZ01000005">
    <property type="protein sequence ID" value="RDI50989.1"/>
    <property type="molecule type" value="Genomic_DNA"/>
</dbReference>
<reference evidence="2 3" key="1">
    <citation type="submission" date="2018-07" db="EMBL/GenBank/DDBJ databases">
        <title>Genomic Encyclopedia of Type Strains, Phase IV (KMG-IV): sequencing the most valuable type-strain genomes for metagenomic binning, comparative biology and taxonomic classification.</title>
        <authorList>
            <person name="Goeker M."/>
        </authorList>
    </citation>
    <scope>NUCLEOTIDE SEQUENCE [LARGE SCALE GENOMIC DNA]</scope>
    <source>
        <strain evidence="2 3">DSM 44952</strain>
    </source>
</reference>
<feature type="transmembrane region" description="Helical" evidence="1">
    <location>
        <begin position="68"/>
        <end position="90"/>
    </location>
</feature>
<name>A0A370H466_9NOCA</name>
<accession>A0A370H466</accession>
<dbReference type="AlphaFoldDB" id="A0A370H466"/>
<gene>
    <name evidence="2" type="ORF">DFR68_105466</name>
</gene>
<dbReference type="STRING" id="1210089.GCA_001613165_03314"/>
<keyword evidence="1" id="KW-0472">Membrane</keyword>
<feature type="transmembrane region" description="Helical" evidence="1">
    <location>
        <begin position="12"/>
        <end position="37"/>
    </location>
</feature>